<comment type="caution">
    <text evidence="1">The sequence shown here is derived from an EMBL/GenBank/DDBJ whole genome shotgun (WGS) entry which is preliminary data.</text>
</comment>
<dbReference type="AlphaFoldDB" id="S8AWU8"/>
<dbReference type="Pfam" id="PF11327">
    <property type="entry name" value="Egh16-like"/>
    <property type="match status" value="1"/>
</dbReference>
<dbReference type="OrthoDB" id="5418436at2759"/>
<dbReference type="PANTHER" id="PTHR34618">
    <property type="entry name" value="SURFACE PROTEIN MAS1, PUTATIVE-RELATED"/>
    <property type="match status" value="1"/>
</dbReference>
<sequence length="169" mass="18593">MGYYYENPRPLDYSSESPALAGERQTKYYGQDVPPLAWVDPTWEIWQQSLKKQITQATAGGWLKINVHVVNDDGMAPLRCKFDQSAGGWAGGRPDWDGWLTVDDTAVLQDVPGDTRGKAFRPISHPADGNLIVKLPQNLNCQGETLGGQIKNLCLIRCENFVSAGPFGG</sequence>
<dbReference type="PANTHER" id="PTHR34618:SF3">
    <property type="entry name" value="GEGH 16 PROTEIN"/>
    <property type="match status" value="1"/>
</dbReference>
<dbReference type="Proteomes" id="UP000015100">
    <property type="component" value="Unassembled WGS sequence"/>
</dbReference>
<protein>
    <submittedName>
        <fullName evidence="1">Uncharacterized protein</fullName>
    </submittedName>
</protein>
<reference evidence="2" key="2">
    <citation type="submission" date="2013-04" db="EMBL/GenBank/DDBJ databases">
        <title>Genomic mechanisms accounting for the adaptation to parasitism in nematode-trapping fungi.</title>
        <authorList>
            <person name="Ahren D.G."/>
        </authorList>
    </citation>
    <scope>NUCLEOTIDE SEQUENCE [LARGE SCALE GENOMIC DNA]</scope>
    <source>
        <strain evidence="2">CBS 200.50</strain>
    </source>
</reference>
<dbReference type="EMBL" id="AQGS01000014">
    <property type="protein sequence ID" value="EPS45466.1"/>
    <property type="molecule type" value="Genomic_DNA"/>
</dbReference>
<evidence type="ECO:0000313" key="2">
    <source>
        <dbReference type="Proteomes" id="UP000015100"/>
    </source>
</evidence>
<gene>
    <name evidence="1" type="ORF">H072_496</name>
</gene>
<name>S8AWU8_DACHA</name>
<organism evidence="1 2">
    <name type="scientific">Dactylellina haptotyla (strain CBS 200.50)</name>
    <name type="common">Nematode-trapping fungus</name>
    <name type="synonym">Monacrosporium haptotylum</name>
    <dbReference type="NCBI Taxonomy" id="1284197"/>
    <lineage>
        <taxon>Eukaryota</taxon>
        <taxon>Fungi</taxon>
        <taxon>Dikarya</taxon>
        <taxon>Ascomycota</taxon>
        <taxon>Pezizomycotina</taxon>
        <taxon>Orbiliomycetes</taxon>
        <taxon>Orbiliales</taxon>
        <taxon>Orbiliaceae</taxon>
        <taxon>Dactylellina</taxon>
    </lineage>
</organism>
<accession>S8AWU8</accession>
<proteinExistence type="predicted"/>
<dbReference type="HOGENOM" id="CLU_100280_0_0_1"/>
<evidence type="ECO:0000313" key="1">
    <source>
        <dbReference type="EMBL" id="EPS45466.1"/>
    </source>
</evidence>
<reference evidence="1 2" key="1">
    <citation type="journal article" date="2013" name="PLoS Genet.">
        <title>Genomic mechanisms accounting for the adaptation to parasitism in nematode-trapping fungi.</title>
        <authorList>
            <person name="Meerupati T."/>
            <person name="Andersson K.M."/>
            <person name="Friman E."/>
            <person name="Kumar D."/>
            <person name="Tunlid A."/>
            <person name="Ahren D."/>
        </authorList>
    </citation>
    <scope>NUCLEOTIDE SEQUENCE [LARGE SCALE GENOMIC DNA]</scope>
    <source>
        <strain evidence="1 2">CBS 200.50</strain>
    </source>
</reference>
<dbReference type="InterPro" id="IPR021476">
    <property type="entry name" value="Egh16-like"/>
</dbReference>
<keyword evidence="2" id="KW-1185">Reference proteome</keyword>